<reference evidence="2 3" key="1">
    <citation type="journal article" date="2015" name="Stand. Genomic Sci.">
        <title>Genomic Encyclopedia of Bacterial and Archaeal Type Strains, Phase III: the genomes of soil and plant-associated and newly described type strains.</title>
        <authorList>
            <person name="Whitman W.B."/>
            <person name="Woyke T."/>
            <person name="Klenk H.P."/>
            <person name="Zhou Y."/>
            <person name="Lilburn T.G."/>
            <person name="Beck B.J."/>
            <person name="De Vos P."/>
            <person name="Vandamme P."/>
            <person name="Eisen J.A."/>
            <person name="Garrity G."/>
            <person name="Hugenholtz P."/>
            <person name="Kyrpides N.C."/>
        </authorList>
    </citation>
    <scope>NUCLEOTIDE SEQUENCE [LARGE SCALE GENOMIC DNA]</scope>
    <source>
        <strain evidence="2 3">VKM Ac-2538</strain>
    </source>
</reference>
<sequence length="218" mass="24230">MLTKGEQIEPTDDERSRVVQGGLDKAAPFHRSRNSVADALLIELYASASGRADLSTDPHGFVTSNSDDFSTPQGDKREPHPDLANIFGAGSSYGLGVDGLRQVLAENLGEELEELFADTDFVEEPRRLNEIQEAENELFDRIWYQRSINHLSRLEDTGDQQAMDNLLAVAGPPMQRVEGRYGGPAELGPYDDFEWGMLNGKLSALRWVLGSEWDFLDT</sequence>
<dbReference type="RefSeq" id="WP_132197078.1">
    <property type="nucleotide sequence ID" value="NZ_SLWM01000039.1"/>
</dbReference>
<dbReference type="Proteomes" id="UP000295818">
    <property type="component" value="Unassembled WGS sequence"/>
</dbReference>
<dbReference type="EMBL" id="SLWM01000039">
    <property type="protein sequence ID" value="TCO09573.1"/>
    <property type="molecule type" value="Genomic_DNA"/>
</dbReference>
<gene>
    <name evidence="2" type="ORF">EV644_13940</name>
</gene>
<comment type="caution">
    <text evidence="2">The sequence shown here is derived from an EMBL/GenBank/DDBJ whole genome shotgun (WGS) entry which is preliminary data.</text>
</comment>
<name>A0ABY2B753_9ACTN</name>
<proteinExistence type="predicted"/>
<evidence type="ECO:0000313" key="3">
    <source>
        <dbReference type="Proteomes" id="UP000295818"/>
    </source>
</evidence>
<accession>A0ABY2B753</accession>
<feature type="region of interest" description="Disordered" evidence="1">
    <location>
        <begin position="1"/>
        <end position="24"/>
    </location>
</feature>
<feature type="compositionally biased region" description="Polar residues" evidence="1">
    <location>
        <begin position="62"/>
        <end position="73"/>
    </location>
</feature>
<protein>
    <submittedName>
        <fullName evidence="2">Uncharacterized protein</fullName>
    </submittedName>
</protein>
<feature type="region of interest" description="Disordered" evidence="1">
    <location>
        <begin position="55"/>
        <end position="79"/>
    </location>
</feature>
<organism evidence="2 3">
    <name type="scientific">Kribbella orskensis</name>
    <dbReference type="NCBI Taxonomy" id="2512216"/>
    <lineage>
        <taxon>Bacteria</taxon>
        <taxon>Bacillati</taxon>
        <taxon>Actinomycetota</taxon>
        <taxon>Actinomycetes</taxon>
        <taxon>Propionibacteriales</taxon>
        <taxon>Kribbellaceae</taxon>
        <taxon>Kribbella</taxon>
    </lineage>
</organism>
<evidence type="ECO:0000313" key="2">
    <source>
        <dbReference type="EMBL" id="TCO09573.1"/>
    </source>
</evidence>
<evidence type="ECO:0000256" key="1">
    <source>
        <dbReference type="SAM" id="MobiDB-lite"/>
    </source>
</evidence>
<keyword evidence="3" id="KW-1185">Reference proteome</keyword>